<keyword evidence="4" id="KW-0455">Luminescence</keyword>
<dbReference type="InterPro" id="IPR002048">
    <property type="entry name" value="EF_hand_dom"/>
</dbReference>
<accession>A0ABM4C216</accession>
<keyword evidence="7" id="KW-1185">Reference proteome</keyword>
<organism evidence="7 8">
    <name type="scientific">Hydra vulgaris</name>
    <name type="common">Hydra</name>
    <name type="synonym">Hydra attenuata</name>
    <dbReference type="NCBI Taxonomy" id="6087"/>
    <lineage>
        <taxon>Eukaryota</taxon>
        <taxon>Metazoa</taxon>
        <taxon>Cnidaria</taxon>
        <taxon>Hydrozoa</taxon>
        <taxon>Hydroidolina</taxon>
        <taxon>Anthoathecata</taxon>
        <taxon>Aplanulata</taxon>
        <taxon>Hydridae</taxon>
        <taxon>Hydra</taxon>
    </lineage>
</organism>
<proteinExistence type="inferred from homology"/>
<keyword evidence="3" id="KW-0106">Calcium</keyword>
<dbReference type="Proteomes" id="UP001652625">
    <property type="component" value="Chromosome 06"/>
</dbReference>
<dbReference type="PROSITE" id="PS50222">
    <property type="entry name" value="EF_HAND_2"/>
    <property type="match status" value="5"/>
</dbReference>
<dbReference type="PANTHER" id="PTHR23048">
    <property type="entry name" value="MYOSIN LIGHT CHAIN 1, 3"/>
    <property type="match status" value="1"/>
</dbReference>
<evidence type="ECO:0000256" key="2">
    <source>
        <dbReference type="ARBA" id="ARBA00022737"/>
    </source>
</evidence>
<gene>
    <name evidence="8" type="primary">LOC100215966</name>
</gene>
<dbReference type="SMART" id="SM00054">
    <property type="entry name" value="EFh"/>
    <property type="match status" value="5"/>
</dbReference>
<evidence type="ECO:0000256" key="3">
    <source>
        <dbReference type="ARBA" id="ARBA00022837"/>
    </source>
</evidence>
<dbReference type="GeneID" id="100215966"/>
<feature type="domain" description="EF-hand" evidence="6">
    <location>
        <begin position="210"/>
        <end position="243"/>
    </location>
</feature>
<dbReference type="InterPro" id="IPR050230">
    <property type="entry name" value="CALM/Myosin/TropC-like"/>
</dbReference>
<protein>
    <submittedName>
        <fullName evidence="8">Calmodulin-A isoform X2</fullName>
    </submittedName>
</protein>
<feature type="domain" description="EF-hand" evidence="6">
    <location>
        <begin position="174"/>
        <end position="209"/>
    </location>
</feature>
<dbReference type="RefSeq" id="XP_065655592.1">
    <property type="nucleotide sequence ID" value="XM_065799520.1"/>
</dbReference>
<reference evidence="8" key="1">
    <citation type="submission" date="2025-08" db="UniProtKB">
        <authorList>
            <consortium name="RefSeq"/>
        </authorList>
    </citation>
    <scope>IDENTIFICATION</scope>
</reference>
<dbReference type="Gene3D" id="1.10.238.10">
    <property type="entry name" value="EF-hand"/>
    <property type="match status" value="4"/>
</dbReference>
<dbReference type="PANTHER" id="PTHR23048:SF0">
    <property type="entry name" value="CALMODULIN LIKE 3"/>
    <property type="match status" value="1"/>
</dbReference>
<dbReference type="PROSITE" id="PS00018">
    <property type="entry name" value="EF_HAND_1"/>
    <property type="match status" value="3"/>
</dbReference>
<dbReference type="InterPro" id="IPR011992">
    <property type="entry name" value="EF-hand-dom_pair"/>
</dbReference>
<dbReference type="InterPro" id="IPR018247">
    <property type="entry name" value="EF_Hand_1_Ca_BS"/>
</dbReference>
<evidence type="ECO:0000313" key="7">
    <source>
        <dbReference type="Proteomes" id="UP001652625"/>
    </source>
</evidence>
<feature type="domain" description="EF-hand" evidence="6">
    <location>
        <begin position="137"/>
        <end position="172"/>
    </location>
</feature>
<dbReference type="CDD" id="cd00051">
    <property type="entry name" value="EFh"/>
    <property type="match status" value="1"/>
</dbReference>
<name>A0ABM4C216_HYDVU</name>
<evidence type="ECO:0000256" key="1">
    <source>
        <dbReference type="ARBA" id="ARBA00007828"/>
    </source>
</evidence>
<comment type="similarity">
    <text evidence="1">Belongs to the aequorin family.</text>
</comment>
<evidence type="ECO:0000256" key="4">
    <source>
        <dbReference type="ARBA" id="ARBA00023223"/>
    </source>
</evidence>
<dbReference type="SUPFAM" id="SSF47473">
    <property type="entry name" value="EF-hand"/>
    <property type="match status" value="2"/>
</dbReference>
<evidence type="ECO:0000256" key="5">
    <source>
        <dbReference type="ARBA" id="ARBA00023262"/>
    </source>
</evidence>
<evidence type="ECO:0000259" key="6">
    <source>
        <dbReference type="PROSITE" id="PS50222"/>
    </source>
</evidence>
<feature type="domain" description="EF-hand" evidence="6">
    <location>
        <begin position="101"/>
        <end position="136"/>
    </location>
</feature>
<evidence type="ECO:0000313" key="8">
    <source>
        <dbReference type="RefSeq" id="XP_065655592.1"/>
    </source>
</evidence>
<keyword evidence="5" id="KW-0599">Photoprotein</keyword>
<sequence>MNEMKFNKEDLGQLKDVFYYFDTKKTGYITSKQLATSLRCLKPKPLEKDVEEMVISVNEEKKGKLNFDEYLFVVSQVIKKVKRRNRSVKRQGSCEKNISEAQLQDLKDSFAMFDLNGDGKISMEELDVVMKNLGHETSKEEIDTCLKEIDSDLDGELSFQEFITLMTRKLSNKAVSQELKEVFDFFDEDGNGSISSDELRDIMLKFGEDLTEEEIAEMIVEADFNGDGNIDYQEFVKMMSFVT</sequence>
<keyword evidence="2" id="KW-0677">Repeat</keyword>
<dbReference type="Pfam" id="PF13499">
    <property type="entry name" value="EF-hand_7"/>
    <property type="match status" value="3"/>
</dbReference>
<feature type="domain" description="EF-hand" evidence="6">
    <location>
        <begin position="9"/>
        <end position="44"/>
    </location>
</feature>